<feature type="compositionally biased region" description="Basic and acidic residues" evidence="1">
    <location>
        <begin position="78"/>
        <end position="108"/>
    </location>
</feature>
<gene>
    <name evidence="3" type="primary">LOC104603628</name>
</gene>
<keyword evidence="2" id="KW-1185">Reference proteome</keyword>
<dbReference type="OMA" id="CHKFDAT"/>
<dbReference type="FunCoup" id="A0A1U8AEI7">
    <property type="interactions" value="182"/>
</dbReference>
<dbReference type="InParanoid" id="A0A1U8AEI7"/>
<sequence length="327" mass="37337">MSRCFPYPPPGYERKNDAEAQSESIKLQRERHKAKKERKKEKRREKKEKKEKEKDKARENGHIEKRNHCHEKRHKDKSKVDNKGGEHPRNSHDESGQLEKSGLTEEHGQAAVSQNPDDSSDSTQNSHKRKKHSTSSDVSHNHASILRIRLPLVKHKDPEMLPSKEVAACSSSGRIVISSQGKCEATPEPKREEVCSTSDRSEIAIQDKHANVPCSSIGVRCSTSRRNEVVAEDRTGTCTSSFPAESDEMKIELRKYRDLIQNWVPPAIQSEYNEFDNQDWLFEVRHESKKVKVDGGSSSHGTSSDPWPRCCYLREVDIYALPFTVPF</sequence>
<dbReference type="Proteomes" id="UP000189703">
    <property type="component" value="Unplaced"/>
</dbReference>
<feature type="compositionally biased region" description="Pro residues" evidence="1">
    <location>
        <begin position="1"/>
        <end position="11"/>
    </location>
</feature>
<dbReference type="GeneID" id="104603628"/>
<dbReference type="AlphaFoldDB" id="A0A1U8AEI7"/>
<dbReference type="KEGG" id="nnu:104603628"/>
<dbReference type="eggNOG" id="ENOG502S556">
    <property type="taxonomic scope" value="Eukaryota"/>
</dbReference>
<feature type="compositionally biased region" description="Polar residues" evidence="1">
    <location>
        <begin position="111"/>
        <end position="125"/>
    </location>
</feature>
<evidence type="ECO:0000313" key="3">
    <source>
        <dbReference type="RefSeq" id="XP_010265993.1"/>
    </source>
</evidence>
<reference evidence="3" key="1">
    <citation type="submission" date="2025-08" db="UniProtKB">
        <authorList>
            <consortium name="RefSeq"/>
        </authorList>
    </citation>
    <scope>IDENTIFICATION</scope>
</reference>
<evidence type="ECO:0000256" key="1">
    <source>
        <dbReference type="SAM" id="MobiDB-lite"/>
    </source>
</evidence>
<organism evidence="2 3">
    <name type="scientific">Nelumbo nucifera</name>
    <name type="common">Sacred lotus</name>
    <dbReference type="NCBI Taxonomy" id="4432"/>
    <lineage>
        <taxon>Eukaryota</taxon>
        <taxon>Viridiplantae</taxon>
        <taxon>Streptophyta</taxon>
        <taxon>Embryophyta</taxon>
        <taxon>Tracheophyta</taxon>
        <taxon>Spermatophyta</taxon>
        <taxon>Magnoliopsida</taxon>
        <taxon>Proteales</taxon>
        <taxon>Nelumbonaceae</taxon>
        <taxon>Nelumbo</taxon>
    </lineage>
</organism>
<proteinExistence type="predicted"/>
<name>A0A1U8AEI7_NELNU</name>
<evidence type="ECO:0000313" key="2">
    <source>
        <dbReference type="Proteomes" id="UP000189703"/>
    </source>
</evidence>
<dbReference type="PANTHER" id="PTHR34660:SF7">
    <property type="entry name" value="DNA LIGASE-LIKE PROTEIN"/>
    <property type="match status" value="1"/>
</dbReference>
<dbReference type="OrthoDB" id="778084at2759"/>
<feature type="region of interest" description="Disordered" evidence="1">
    <location>
        <begin position="1"/>
        <end position="142"/>
    </location>
</feature>
<feature type="compositionally biased region" description="Basic residues" evidence="1">
    <location>
        <begin position="67"/>
        <end position="77"/>
    </location>
</feature>
<protein>
    <submittedName>
        <fullName evidence="3">Splicing regulatory glutamine/lysine-rich protein 1 isoform X1</fullName>
    </submittedName>
</protein>
<dbReference type="PANTHER" id="PTHR34660">
    <property type="entry name" value="MYB-LIKE PROTEIN X"/>
    <property type="match status" value="1"/>
</dbReference>
<dbReference type="STRING" id="4432.A0A1U8AEI7"/>
<accession>A0A1U8AEI7</accession>
<dbReference type="RefSeq" id="XP_010265993.1">
    <property type="nucleotide sequence ID" value="XM_010267691.2"/>
</dbReference>
<feature type="compositionally biased region" description="Basic and acidic residues" evidence="1">
    <location>
        <begin position="48"/>
        <end position="66"/>
    </location>
</feature>
<feature type="compositionally biased region" description="Basic residues" evidence="1">
    <location>
        <begin position="29"/>
        <end position="47"/>
    </location>
</feature>